<dbReference type="InterPro" id="IPR013324">
    <property type="entry name" value="RNA_pol_sigma_r3/r4-like"/>
</dbReference>
<dbReference type="InterPro" id="IPR036388">
    <property type="entry name" value="WH-like_DNA-bd_sf"/>
</dbReference>
<feature type="domain" description="RNA polymerase sigma factor 70 region 4 type 2" evidence="6">
    <location>
        <begin position="118"/>
        <end position="168"/>
    </location>
</feature>
<dbReference type="RefSeq" id="WP_005941954.1">
    <property type="nucleotide sequence ID" value="NZ_KB890322.1"/>
</dbReference>
<dbReference type="Pfam" id="PF04542">
    <property type="entry name" value="Sigma70_r2"/>
    <property type="match status" value="1"/>
</dbReference>
<dbReference type="InterPro" id="IPR014284">
    <property type="entry name" value="RNA_pol_sigma-70_dom"/>
</dbReference>
<evidence type="ECO:0000256" key="1">
    <source>
        <dbReference type="ARBA" id="ARBA00010641"/>
    </source>
</evidence>
<comment type="similarity">
    <text evidence="1">Belongs to the sigma-70 factor family. ECF subfamily.</text>
</comment>
<dbReference type="GO" id="GO:0003677">
    <property type="term" value="F:DNA binding"/>
    <property type="evidence" value="ECO:0007669"/>
    <property type="project" value="InterPro"/>
</dbReference>
<dbReference type="GO" id="GO:0006352">
    <property type="term" value="P:DNA-templated transcription initiation"/>
    <property type="evidence" value="ECO:0007669"/>
    <property type="project" value="InterPro"/>
</dbReference>
<dbReference type="InterPro" id="IPR039425">
    <property type="entry name" value="RNA_pol_sigma-70-like"/>
</dbReference>
<dbReference type="OrthoDB" id="1453134at2"/>
<proteinExistence type="inferred from homology"/>
<dbReference type="PANTHER" id="PTHR43133:SF46">
    <property type="entry name" value="RNA POLYMERASE SIGMA-70 FACTOR ECF SUBFAMILY"/>
    <property type="match status" value="1"/>
</dbReference>
<comment type="caution">
    <text evidence="7">The sequence shown here is derived from an EMBL/GenBank/DDBJ whole genome shotgun (WGS) entry which is preliminary data.</text>
</comment>
<evidence type="ECO:0000256" key="3">
    <source>
        <dbReference type="ARBA" id="ARBA00023082"/>
    </source>
</evidence>
<accession>U6REK8</accession>
<reference evidence="7 8" key="1">
    <citation type="submission" date="2013-04" db="EMBL/GenBank/DDBJ databases">
        <title>The Genome Sequence of Bacteroides massiliensis DSM 17679.</title>
        <authorList>
            <consortium name="The Broad Institute Genomics Platform"/>
            <person name="Earl A."/>
            <person name="Ward D."/>
            <person name="Feldgarden M."/>
            <person name="Gevers D."/>
            <person name="Martens E."/>
            <person name="Fenner L."/>
            <person name="Roux V."/>
            <person name="Mallet M.N."/>
            <person name="Raoult D."/>
            <person name="Walker B."/>
            <person name="Young S."/>
            <person name="Zeng Q."/>
            <person name="Gargeya S."/>
            <person name="Fitzgerald M."/>
            <person name="Haas B."/>
            <person name="Abouelleil A."/>
            <person name="Allen A.W."/>
            <person name="Alvarado L."/>
            <person name="Arachchi H.M."/>
            <person name="Berlin A.M."/>
            <person name="Chapman S.B."/>
            <person name="Gainer-Dewar J."/>
            <person name="Goldberg J."/>
            <person name="Griggs A."/>
            <person name="Gujja S."/>
            <person name="Hansen M."/>
            <person name="Howarth C."/>
            <person name="Imamovic A."/>
            <person name="Ireland A."/>
            <person name="Larimer J."/>
            <person name="McCowan C."/>
            <person name="Murphy C."/>
            <person name="Pearson M."/>
            <person name="Poon T.W."/>
            <person name="Priest M."/>
            <person name="Roberts A."/>
            <person name="Saif S."/>
            <person name="Shea T."/>
            <person name="Sisk P."/>
            <person name="Sykes S."/>
            <person name="Wortman J."/>
            <person name="Nusbaum C."/>
            <person name="Birren B."/>
        </authorList>
    </citation>
    <scope>NUCLEOTIDE SEQUENCE [LARGE SCALE GENOMIC DNA]</scope>
    <source>
        <strain evidence="8">B84634 / Timone 84634 / DSM 17679 / JCM 13223</strain>
    </source>
</reference>
<gene>
    <name evidence="7" type="ORF">HMPREF1534_02655</name>
</gene>
<dbReference type="InterPro" id="IPR007627">
    <property type="entry name" value="RNA_pol_sigma70_r2"/>
</dbReference>
<dbReference type="SUPFAM" id="SSF88946">
    <property type="entry name" value="Sigma2 domain of RNA polymerase sigma factors"/>
    <property type="match status" value="1"/>
</dbReference>
<evidence type="ECO:0000313" key="8">
    <source>
        <dbReference type="Proteomes" id="UP000017831"/>
    </source>
</evidence>
<dbReference type="NCBIfam" id="TIGR02937">
    <property type="entry name" value="sigma70-ECF"/>
    <property type="match status" value="1"/>
</dbReference>
<dbReference type="InterPro" id="IPR013325">
    <property type="entry name" value="RNA_pol_sigma_r2"/>
</dbReference>
<evidence type="ECO:0000313" key="7">
    <source>
        <dbReference type="EMBL" id="EOA54176.1"/>
    </source>
</evidence>
<dbReference type="Gene3D" id="1.10.1740.10">
    <property type="match status" value="1"/>
</dbReference>
<dbReference type="PATRIC" id="fig|1121098.3.peg.2689"/>
<dbReference type="SUPFAM" id="SSF88659">
    <property type="entry name" value="Sigma3 and sigma4 domains of RNA polymerase sigma factors"/>
    <property type="match status" value="1"/>
</dbReference>
<dbReference type="Proteomes" id="UP000017831">
    <property type="component" value="Unassembled WGS sequence"/>
</dbReference>
<keyword evidence="2" id="KW-0805">Transcription regulation</keyword>
<dbReference type="AlphaFoldDB" id="U6REK8"/>
<dbReference type="NCBIfam" id="TIGR02985">
    <property type="entry name" value="Sig70_bacteroi1"/>
    <property type="match status" value="1"/>
</dbReference>
<dbReference type="InterPro" id="IPR014327">
    <property type="entry name" value="RNA_pol_sigma70_bacteroid"/>
</dbReference>
<protein>
    <submittedName>
        <fullName evidence="7">RNA polymerase sigma-70 factor</fullName>
    </submittedName>
</protein>
<dbReference type="HOGENOM" id="CLU_047691_4_3_10"/>
<dbReference type="Pfam" id="PF08281">
    <property type="entry name" value="Sigma70_r4_2"/>
    <property type="match status" value="1"/>
</dbReference>
<dbReference type="GO" id="GO:0016987">
    <property type="term" value="F:sigma factor activity"/>
    <property type="evidence" value="ECO:0007669"/>
    <property type="project" value="UniProtKB-KW"/>
</dbReference>
<evidence type="ECO:0000256" key="2">
    <source>
        <dbReference type="ARBA" id="ARBA00023015"/>
    </source>
</evidence>
<feature type="domain" description="RNA polymerase sigma-70 region 2" evidence="5">
    <location>
        <begin position="24"/>
        <end position="90"/>
    </location>
</feature>
<name>U6REK8_9BACT</name>
<organism evidence="7 8">
    <name type="scientific">Phocaeicola massiliensis B84634 = Timone 84634 = DSM 17679 = JCM 13223</name>
    <dbReference type="NCBI Taxonomy" id="1121098"/>
    <lineage>
        <taxon>Bacteria</taxon>
        <taxon>Pseudomonadati</taxon>
        <taxon>Bacteroidota</taxon>
        <taxon>Bacteroidia</taxon>
        <taxon>Bacteroidales</taxon>
        <taxon>Bacteroidaceae</taxon>
        <taxon>Phocaeicola</taxon>
    </lineage>
</organism>
<dbReference type="InterPro" id="IPR013249">
    <property type="entry name" value="RNA_pol_sigma70_r4_t2"/>
</dbReference>
<dbReference type="PANTHER" id="PTHR43133">
    <property type="entry name" value="RNA POLYMERASE ECF-TYPE SIGMA FACTO"/>
    <property type="match status" value="1"/>
</dbReference>
<keyword evidence="8" id="KW-1185">Reference proteome</keyword>
<sequence>MSINDDILLLKLIQSGNEQAFKYLFDTYFASLCRFAHVYVSDTQDAEELILELFVHIWEHRNEINITLSFKAYLFQAARNRCLNYLRDNRSMLRLEEVEEEIRDEDISALEMEELQHLIMEAICALPDKCREVFQYSRHENLSNREIAEKMQISIKTVEAQITKALKLIKNFLDEKYIYLF</sequence>
<dbReference type="EMBL" id="AQHY01000028">
    <property type="protein sequence ID" value="EOA54176.1"/>
    <property type="molecule type" value="Genomic_DNA"/>
</dbReference>
<evidence type="ECO:0000259" key="6">
    <source>
        <dbReference type="Pfam" id="PF08281"/>
    </source>
</evidence>
<dbReference type="GeneID" id="60061437"/>
<keyword evidence="4" id="KW-0804">Transcription</keyword>
<dbReference type="eggNOG" id="COG1595">
    <property type="taxonomic scope" value="Bacteria"/>
</dbReference>
<dbReference type="STRING" id="1121098.HMPREF1534_02655"/>
<evidence type="ECO:0000256" key="4">
    <source>
        <dbReference type="ARBA" id="ARBA00023163"/>
    </source>
</evidence>
<keyword evidence="3" id="KW-0731">Sigma factor</keyword>
<evidence type="ECO:0000259" key="5">
    <source>
        <dbReference type="Pfam" id="PF04542"/>
    </source>
</evidence>
<dbReference type="Gene3D" id="1.10.10.10">
    <property type="entry name" value="Winged helix-like DNA-binding domain superfamily/Winged helix DNA-binding domain"/>
    <property type="match status" value="1"/>
</dbReference>